<evidence type="ECO:0000256" key="1">
    <source>
        <dbReference type="ARBA" id="ARBA00022801"/>
    </source>
</evidence>
<organism evidence="3 4">
    <name type="scientific">Camelimonas lactis</name>
    <dbReference type="NCBI Taxonomy" id="659006"/>
    <lineage>
        <taxon>Bacteria</taxon>
        <taxon>Pseudomonadati</taxon>
        <taxon>Pseudomonadota</taxon>
        <taxon>Alphaproteobacteria</taxon>
        <taxon>Hyphomicrobiales</taxon>
        <taxon>Chelatococcaceae</taxon>
        <taxon>Camelimonas</taxon>
    </lineage>
</organism>
<dbReference type="InterPro" id="IPR041796">
    <property type="entry name" value="Mre11_N"/>
</dbReference>
<dbReference type="RefSeq" id="WP_132009359.1">
    <property type="nucleotide sequence ID" value="NZ_JBHUNN010000002.1"/>
</dbReference>
<dbReference type="CDD" id="cd00840">
    <property type="entry name" value="MPP_Mre11_N"/>
    <property type="match status" value="1"/>
</dbReference>
<dbReference type="Proteomes" id="UP000294881">
    <property type="component" value="Unassembled WGS sequence"/>
</dbReference>
<dbReference type="OrthoDB" id="9773856at2"/>
<dbReference type="PANTHER" id="PTHR30337">
    <property type="entry name" value="COMPONENT OF ATP-DEPENDENT DSDNA EXONUCLEASE"/>
    <property type="match status" value="1"/>
</dbReference>
<evidence type="ECO:0000313" key="3">
    <source>
        <dbReference type="EMBL" id="TCO11243.1"/>
    </source>
</evidence>
<keyword evidence="4" id="KW-1185">Reference proteome</keyword>
<protein>
    <submittedName>
        <fullName evidence="3">DNA repair exonuclease SbcCD nuclease subunit</fullName>
    </submittedName>
</protein>
<keyword evidence="3" id="KW-0269">Exonuclease</keyword>
<dbReference type="InterPro" id="IPR004843">
    <property type="entry name" value="Calcineurin-like_PHP"/>
</dbReference>
<dbReference type="EMBL" id="SLWL01000013">
    <property type="protein sequence ID" value="TCO11243.1"/>
    <property type="molecule type" value="Genomic_DNA"/>
</dbReference>
<dbReference type="PIRSF" id="PIRSF033091">
    <property type="entry name" value="Pesterase_YhaO"/>
    <property type="match status" value="1"/>
</dbReference>
<dbReference type="PANTHER" id="PTHR30337:SF7">
    <property type="entry name" value="PHOSPHOESTERASE"/>
    <property type="match status" value="1"/>
</dbReference>
<dbReference type="Pfam" id="PF00149">
    <property type="entry name" value="Metallophos"/>
    <property type="match status" value="1"/>
</dbReference>
<dbReference type="InterPro" id="IPR014576">
    <property type="entry name" value="Pesterase_YhaO"/>
</dbReference>
<keyword evidence="3" id="KW-0540">Nuclease</keyword>
<dbReference type="InterPro" id="IPR029052">
    <property type="entry name" value="Metallo-depent_PP-like"/>
</dbReference>
<dbReference type="Gene3D" id="3.60.21.10">
    <property type="match status" value="1"/>
</dbReference>
<accession>A0A4R2GPA4</accession>
<dbReference type="AlphaFoldDB" id="A0A4R2GPA4"/>
<reference evidence="3 4" key="1">
    <citation type="submission" date="2019-03" db="EMBL/GenBank/DDBJ databases">
        <title>Genomic Encyclopedia of Type Strains, Phase IV (KMG-IV): sequencing the most valuable type-strain genomes for metagenomic binning, comparative biology and taxonomic classification.</title>
        <authorList>
            <person name="Goeker M."/>
        </authorList>
    </citation>
    <scope>NUCLEOTIDE SEQUENCE [LARGE SCALE GENOMIC DNA]</scope>
    <source>
        <strain evidence="3 4">DSM 22958</strain>
    </source>
</reference>
<proteinExistence type="predicted"/>
<name>A0A4R2GPA4_9HYPH</name>
<feature type="domain" description="Calcineurin-like phosphoesterase" evidence="2">
    <location>
        <begin position="3"/>
        <end position="201"/>
    </location>
</feature>
<sequence length="428" mass="45445">MAFRFVHAADIHLDSPLRTLALRDAGVGRLIADATREALARIVDICIEEQVDALVVAGDLYDGDQTSMKTALFLAGQMRRLEEAGVRVYIIRGNHDATSRITRELTFPANVTVFGGHAQAVEVARPAGATPVFIHGLSFARPHAPESLLPKFKAPVAGAINIGVMHTSLGGAEGHDVYAPCAIADLDGSGFDYWALGHIHKRAVYQGRCAVVMPGNPQGRDINEAGPRSVTLVSIDDARAVTLEERLTSVAEFARAEVDLGGAQTRADVAERLHRGLAELRLSVGSQHLVARLRLGGATVMAGWARRDADRLLAEAMAAAQRLDHCFIDKVEIGADLRDIAPAVMASDADPTHELAHLISERVLVSEAFAAAARTALSDVVGQLPPELRDAFDPGRDAARDALIVALAREGAADALACLSADATEQDG</sequence>
<gene>
    <name evidence="3" type="ORF">EV666_11379</name>
</gene>
<evidence type="ECO:0000313" key="4">
    <source>
        <dbReference type="Proteomes" id="UP000294881"/>
    </source>
</evidence>
<keyword evidence="1" id="KW-0378">Hydrolase</keyword>
<dbReference type="GO" id="GO:0004527">
    <property type="term" value="F:exonuclease activity"/>
    <property type="evidence" value="ECO:0007669"/>
    <property type="project" value="UniProtKB-KW"/>
</dbReference>
<evidence type="ECO:0000259" key="2">
    <source>
        <dbReference type="Pfam" id="PF00149"/>
    </source>
</evidence>
<dbReference type="SUPFAM" id="SSF56300">
    <property type="entry name" value="Metallo-dependent phosphatases"/>
    <property type="match status" value="1"/>
</dbReference>
<comment type="caution">
    <text evidence="3">The sequence shown here is derived from an EMBL/GenBank/DDBJ whole genome shotgun (WGS) entry which is preliminary data.</text>
</comment>
<dbReference type="InterPro" id="IPR050535">
    <property type="entry name" value="DNA_Repair-Maintenance_Comp"/>
</dbReference>